<comment type="caution">
    <text evidence="1">The sequence shown here is derived from an EMBL/GenBank/DDBJ whole genome shotgun (WGS) entry which is preliminary data.</text>
</comment>
<evidence type="ECO:0000313" key="1">
    <source>
        <dbReference type="EMBL" id="TGL58679.1"/>
    </source>
</evidence>
<reference evidence="1" key="1">
    <citation type="journal article" date="2019" name="PLoS Negl. Trop. Dis.">
        <title>Revisiting the worldwide diversity of Leptospira species in the environment.</title>
        <authorList>
            <person name="Vincent A.T."/>
            <person name="Schiettekatte O."/>
            <person name="Bourhy P."/>
            <person name="Veyrier F.J."/>
            <person name="Picardeau M."/>
        </authorList>
    </citation>
    <scope>NUCLEOTIDE SEQUENCE [LARGE SCALE GENOMIC DNA]</scope>
    <source>
        <strain evidence="1">201702476</strain>
    </source>
</reference>
<dbReference type="RefSeq" id="WP_135623800.1">
    <property type="nucleotide sequence ID" value="NZ_RQGD01000031.1"/>
</dbReference>
<dbReference type="InterPro" id="IPR032359">
    <property type="entry name" value="KwaB-like"/>
</dbReference>
<gene>
    <name evidence="1" type="ORF">EHQ58_10200</name>
</gene>
<dbReference type="Proteomes" id="UP000297693">
    <property type="component" value="Unassembled WGS sequence"/>
</dbReference>
<dbReference type="Pfam" id="PF16162">
    <property type="entry name" value="KwaB"/>
    <property type="match status" value="1"/>
</dbReference>
<dbReference type="NCBIfam" id="NF041623">
    <property type="entry name" value="KwaB"/>
    <property type="match status" value="1"/>
</dbReference>
<protein>
    <submittedName>
        <fullName evidence="1">DUF4868 domain-containing protein</fullName>
    </submittedName>
</protein>
<dbReference type="OrthoDB" id="2680217at2"/>
<dbReference type="EMBL" id="RQGD01000031">
    <property type="protein sequence ID" value="TGL58679.1"/>
    <property type="molecule type" value="Genomic_DNA"/>
</dbReference>
<organism evidence="1 2">
    <name type="scientific">Leptospira ognonensis</name>
    <dbReference type="NCBI Taxonomy" id="2484945"/>
    <lineage>
        <taxon>Bacteria</taxon>
        <taxon>Pseudomonadati</taxon>
        <taxon>Spirochaetota</taxon>
        <taxon>Spirochaetia</taxon>
        <taxon>Leptospirales</taxon>
        <taxon>Leptospiraceae</taxon>
        <taxon>Leptospira</taxon>
    </lineage>
</organism>
<evidence type="ECO:0000313" key="2">
    <source>
        <dbReference type="Proteomes" id="UP000297693"/>
    </source>
</evidence>
<dbReference type="AlphaFoldDB" id="A0A4R9JZ72"/>
<sequence length="317" mass="37215">MEFDDLKINLSAFINSDQIISNLIFILRNNESIYGRQAIIDQQTQEELTVTFRNYLLENILYNEAFSLLPLSKADERKSVLYRYDIDDLPKELKEIKELYQDNSTQVFNHSEDNLSKLKGIGLQISSSSNKLLLYKQHYPVQFMKNTKNFSIKRLRNESRFEKLQEDIIKINTSLDFFFFNDECFIQNLNVVEKYFGVHEAIINTAISGISKIKETELLEDTKPLEDRISDISFARKLIRAERNSPVLGAISNTDIIEFTKQHLFFKDVFEYTSDNKKIILNTKTSSDKFLLMLNDDYLRSELTQKRYSIRAKDEIT</sequence>
<dbReference type="InterPro" id="IPR048119">
    <property type="entry name" value="KwaB"/>
</dbReference>
<accession>A0A4R9JZ72</accession>
<keyword evidence="2" id="KW-1185">Reference proteome</keyword>
<name>A0A4R9JZ72_9LEPT</name>
<proteinExistence type="predicted"/>